<dbReference type="Gene3D" id="1.10.238.10">
    <property type="entry name" value="EF-hand"/>
    <property type="match status" value="3"/>
</dbReference>
<evidence type="ECO:0000313" key="4">
    <source>
        <dbReference type="Proteomes" id="UP000515135"/>
    </source>
</evidence>
<keyword evidence="1" id="KW-0677">Repeat</keyword>
<dbReference type="InterPro" id="IPR011992">
    <property type="entry name" value="EF-hand-dom_pair"/>
</dbReference>
<dbReference type="InterPro" id="IPR050230">
    <property type="entry name" value="CALM/Myosin/TropC-like"/>
</dbReference>
<dbReference type="PROSITE" id="PS50222">
    <property type="entry name" value="EF_HAND_2"/>
    <property type="match status" value="4"/>
</dbReference>
<feature type="domain" description="EF-hand" evidence="3">
    <location>
        <begin position="81"/>
        <end position="116"/>
    </location>
</feature>
<dbReference type="GO" id="GO:0016460">
    <property type="term" value="C:myosin II complex"/>
    <property type="evidence" value="ECO:0007669"/>
    <property type="project" value="TreeGrafter"/>
</dbReference>
<keyword evidence="4" id="KW-1185">Reference proteome</keyword>
<reference evidence="5" key="1">
    <citation type="submission" date="2025-08" db="UniProtKB">
        <authorList>
            <consortium name="RefSeq"/>
        </authorList>
    </citation>
    <scope>IDENTIFICATION</scope>
    <source>
        <tissue evidence="5">Gonad</tissue>
    </source>
</reference>
<dbReference type="PANTHER" id="PTHR23048">
    <property type="entry name" value="MYOSIN LIGHT CHAIN 1, 3"/>
    <property type="match status" value="1"/>
</dbReference>
<dbReference type="Proteomes" id="UP000515135">
    <property type="component" value="Unplaced"/>
</dbReference>
<dbReference type="CDD" id="cd00051">
    <property type="entry name" value="EFh"/>
    <property type="match status" value="2"/>
</dbReference>
<accession>A0A6P4Y866</accession>
<feature type="domain" description="EF-hand" evidence="3">
    <location>
        <begin position="117"/>
        <end position="149"/>
    </location>
</feature>
<dbReference type="Pfam" id="PF13499">
    <property type="entry name" value="EF-hand_7"/>
    <property type="match status" value="2"/>
</dbReference>
<dbReference type="AlphaFoldDB" id="A0A6P4Y866"/>
<dbReference type="InterPro" id="IPR018247">
    <property type="entry name" value="EF_Hand_1_Ca_BS"/>
</dbReference>
<protein>
    <submittedName>
        <fullName evidence="5">Calmodulin-2-like isoform X4</fullName>
    </submittedName>
</protein>
<evidence type="ECO:0000256" key="1">
    <source>
        <dbReference type="ARBA" id="ARBA00022737"/>
    </source>
</evidence>
<evidence type="ECO:0000256" key="2">
    <source>
        <dbReference type="ARBA" id="ARBA00022837"/>
    </source>
</evidence>
<evidence type="ECO:0000313" key="5">
    <source>
        <dbReference type="RefSeq" id="XP_019625230.1"/>
    </source>
</evidence>
<dbReference type="InterPro" id="IPR002048">
    <property type="entry name" value="EF_hand_dom"/>
</dbReference>
<proteinExistence type="predicted"/>
<organism evidence="4 5">
    <name type="scientific">Branchiostoma belcheri</name>
    <name type="common">Amphioxus</name>
    <dbReference type="NCBI Taxonomy" id="7741"/>
    <lineage>
        <taxon>Eukaryota</taxon>
        <taxon>Metazoa</taxon>
        <taxon>Chordata</taxon>
        <taxon>Cephalochordata</taxon>
        <taxon>Leptocardii</taxon>
        <taxon>Amphioxiformes</taxon>
        <taxon>Branchiostomatidae</taxon>
        <taxon>Branchiostoma</taxon>
    </lineage>
</organism>
<dbReference type="PANTHER" id="PTHR23048:SF0">
    <property type="entry name" value="CALMODULIN LIKE 3"/>
    <property type="match status" value="1"/>
</dbReference>
<dbReference type="RefSeq" id="XP_019625230.1">
    <property type="nucleotide sequence ID" value="XM_019769671.1"/>
</dbReference>
<keyword evidence="2" id="KW-0106">Calcium</keyword>
<evidence type="ECO:0000259" key="3">
    <source>
        <dbReference type="PROSITE" id="PS50222"/>
    </source>
</evidence>
<feature type="domain" description="EF-hand" evidence="3">
    <location>
        <begin position="44"/>
        <end position="79"/>
    </location>
</feature>
<sequence length="149" mass="16689">MADVLTEEQIAEFKDVFSLFDLDGNGYISTKELGSVLRGLGRAASVAELQDMINEMDADGSGTIDFPEFLMVMAKKQRDADNEKEIREAFRVFDKDGNGFITASELRVVMANMGEKLSDEEVSEMIDEADIDGDGHINFMEFYEMMTKT</sequence>
<dbReference type="FunFam" id="1.10.238.10:FF:000001">
    <property type="entry name" value="Calmodulin 1"/>
    <property type="match status" value="1"/>
</dbReference>
<dbReference type="GeneID" id="109470643"/>
<gene>
    <name evidence="5" type="primary">LOC109470643</name>
</gene>
<dbReference type="SMART" id="SM00054">
    <property type="entry name" value="EFh"/>
    <property type="match status" value="4"/>
</dbReference>
<dbReference type="OrthoDB" id="26525at2759"/>
<feature type="domain" description="EF-hand" evidence="3">
    <location>
        <begin position="8"/>
        <end position="43"/>
    </location>
</feature>
<dbReference type="SUPFAM" id="SSF47473">
    <property type="entry name" value="EF-hand"/>
    <property type="match status" value="1"/>
</dbReference>
<dbReference type="GO" id="GO:0005509">
    <property type="term" value="F:calcium ion binding"/>
    <property type="evidence" value="ECO:0007669"/>
    <property type="project" value="InterPro"/>
</dbReference>
<dbReference type="PROSITE" id="PS00018">
    <property type="entry name" value="EF_HAND_1"/>
    <property type="match status" value="4"/>
</dbReference>
<name>A0A6P4Y866_BRABE</name>